<dbReference type="InterPro" id="IPR013087">
    <property type="entry name" value="Znf_C2H2_type"/>
</dbReference>
<evidence type="ECO:0000256" key="1">
    <source>
        <dbReference type="PROSITE-ProRule" id="PRU00042"/>
    </source>
</evidence>
<feature type="domain" description="C2H2-type" evidence="4">
    <location>
        <begin position="1420"/>
        <end position="1450"/>
    </location>
</feature>
<name>A0A9D4BWL8_DREPO</name>
<evidence type="ECO:0000313" key="6">
    <source>
        <dbReference type="Proteomes" id="UP000828390"/>
    </source>
</evidence>
<evidence type="ECO:0000256" key="3">
    <source>
        <dbReference type="SAM" id="MobiDB-lite"/>
    </source>
</evidence>
<reference evidence="5" key="2">
    <citation type="submission" date="2020-11" db="EMBL/GenBank/DDBJ databases">
        <authorList>
            <person name="McCartney M.A."/>
            <person name="Auch B."/>
            <person name="Kono T."/>
            <person name="Mallez S."/>
            <person name="Becker A."/>
            <person name="Gohl D.M."/>
            <person name="Silverstein K.A.T."/>
            <person name="Koren S."/>
            <person name="Bechman K.B."/>
            <person name="Herman A."/>
            <person name="Abrahante J.E."/>
            <person name="Garbe J."/>
        </authorList>
    </citation>
    <scope>NUCLEOTIDE SEQUENCE</scope>
    <source>
        <strain evidence="5">Duluth1</strain>
        <tissue evidence="5">Whole animal</tissue>
    </source>
</reference>
<dbReference type="PROSITE" id="PS50157">
    <property type="entry name" value="ZINC_FINGER_C2H2_2"/>
    <property type="match status" value="1"/>
</dbReference>
<feature type="compositionally biased region" description="Basic and acidic residues" evidence="3">
    <location>
        <begin position="630"/>
        <end position="644"/>
    </location>
</feature>
<protein>
    <recommendedName>
        <fullName evidence="4">C2H2-type domain-containing protein</fullName>
    </recommendedName>
</protein>
<dbReference type="SMART" id="SM00355">
    <property type="entry name" value="ZnF_C2H2"/>
    <property type="match status" value="2"/>
</dbReference>
<evidence type="ECO:0000256" key="2">
    <source>
        <dbReference type="SAM" id="Coils"/>
    </source>
</evidence>
<feature type="coiled-coil region" evidence="2">
    <location>
        <begin position="1580"/>
        <end position="1607"/>
    </location>
</feature>
<proteinExistence type="predicted"/>
<keyword evidence="2" id="KW-0175">Coiled coil</keyword>
<feature type="region of interest" description="Disordered" evidence="3">
    <location>
        <begin position="623"/>
        <end position="658"/>
    </location>
</feature>
<keyword evidence="1" id="KW-0863">Zinc-finger</keyword>
<dbReference type="Proteomes" id="UP000828390">
    <property type="component" value="Unassembled WGS sequence"/>
</dbReference>
<evidence type="ECO:0000259" key="4">
    <source>
        <dbReference type="PROSITE" id="PS50157"/>
    </source>
</evidence>
<sequence length="1613" mass="182163">MESSGTTRSDDDENSVFSVENIVIKDSEIKPLQTDSEILNDVKMEVEENSDVFKMINSSDENITVEERKRECVVEIDCEEKERTECFEKSNRIEDEKLCGVEKSDRKKEKTECVANEESNGNAERRGKEKDEICITSEYGGNGTVPGVEHCIKYNDTGSEEKEKLIKSDTMEDVSGTENMAFDDDHVVIVETDVRNVDSDTQISDTGEGEVNFMELESDNVRVCRKRLANSFKLDGVDKLESDKSNNNVKTLTDGKLPLYPVCQRKRKGLSEFNFQQEKIRKMLEDKYCEVKEKTIIKMCFKKTKVILKMEKNSKLEKRLITMLENSGKAELSQKDREILAKFSKGHKITFGECSVSLERCDEEHASKTSGRTSKGNLDIDLEMDKEKGENDDNEAEIDTVGNTGNNLDIIVADVNRLDSCNVGKGESYMKRDALDEDDNLETDKIIVDNNERKFKIDVDKANNYDMKMSDFKTVDKVGEVIVKTEKEKVETYMRTGIENDKEIIESDLKKKDNKNAKVIGKKAISELKKGENFDIEFKTDLHKRKIEGGHGTILLSNRSDVDAVKFCLESDIQNAKMDVTGNKCEAVGDRQVKEECMEEDTSDPVGQKAGCEEIKDPNIEAVEESGEQTGEKTDPEHVDKDGGEDSEGISIKSQSKCKQISHESEEESCTNLIHLRSDSVVHLIMNLDTIFTTMKSNLIDVTCHKENAGGVWENIENKLGRVLEKLQMWVLNTNTIDASVSNTAYRHCLTHILDLIIRVDRIFHENDMWVNLLEYLLGETFVALASLYDLINPILPGFVRNQVKDNKGECITFNVNGSNIKFAMDASSLHYLVFVIDKFKKIEHRKEAVRQKRIYMFEDLAYKEQQKQAENNRKEKEALMQQRKEKEHLMMQRVRKQEEVYKEQQKQAENNRKEKEALMQQKKEKELLMMQGVIKQEKAFVDYITQTKGVQGTKQVDGSLLFKPPYKCATNLSNEASDKSTSYAAYIKSSSDVETIANKELSLSPKQSSGSSLGVDSVVENRHSVEKLKTFLDSKVDVNKSVWHDVPAKQRCVFQTVYRLLQKTKSDLYKCYGPILTEQCDNQHSKALKHILSIQGHMLMAFYNRLTVDKQGLGPTDMNILHNLVMLENVELSERLKTCTTSTSDGSSTNSGPNKVVQGATVKIEPNIEEEACLPSTSGIALEKGNRQLTVKTEPTDPAPSLEDELKSPVPMTTGLVSPHCLPLPASLQPSIVGPWFRFTSPSSAAQSTGIRPLLRLNTPPSGVRNQFAPTSGPVQNSQSRAHVVGCGPPLHPFAVSYSNGIIYHIQSSESLTASGTGLSRVGDSTSSSLPKIVNYFSMSNAGQSGKVLDPSLTSASPTSVKPGDICLKSRRLPRVQLSKNFGYQMIKSLDNFVQVKFISRSAVSEYVGRSIGNKIKMYICRVCDWAFDDRDKFKKHFQKKHVHLGMLAVPDLIMLFDFSKAICGVCGETNDHHVQSHFSKEEQEVRYVCTMCTKQRIKLYFETKEQLVKHSWFHQRGQKRGPTICLSCGNIFWHKSLYHLHQILSERCGLNLAHLHNVENQVPIKLGYITKSTAQDGVNVVKEQLEILREKKEHLIALREKLMNKKSTMGN</sequence>
<keyword evidence="6" id="KW-1185">Reference proteome</keyword>
<keyword evidence="1" id="KW-0479">Metal-binding</keyword>
<keyword evidence="1" id="KW-0862">Zinc</keyword>
<dbReference type="EMBL" id="JAIWYP010000014">
    <property type="protein sequence ID" value="KAH3712339.1"/>
    <property type="molecule type" value="Genomic_DNA"/>
</dbReference>
<reference evidence="5" key="1">
    <citation type="journal article" date="2019" name="bioRxiv">
        <title>The Genome of the Zebra Mussel, Dreissena polymorpha: A Resource for Invasive Species Research.</title>
        <authorList>
            <person name="McCartney M.A."/>
            <person name="Auch B."/>
            <person name="Kono T."/>
            <person name="Mallez S."/>
            <person name="Zhang Y."/>
            <person name="Obille A."/>
            <person name="Becker A."/>
            <person name="Abrahante J.E."/>
            <person name="Garbe J."/>
            <person name="Badalamenti J.P."/>
            <person name="Herman A."/>
            <person name="Mangelson H."/>
            <person name="Liachko I."/>
            <person name="Sullivan S."/>
            <person name="Sone E.D."/>
            <person name="Koren S."/>
            <person name="Silverstein K.A.T."/>
            <person name="Beckman K.B."/>
            <person name="Gohl D.M."/>
        </authorList>
    </citation>
    <scope>NUCLEOTIDE SEQUENCE</scope>
    <source>
        <strain evidence="5">Duluth1</strain>
        <tissue evidence="5">Whole animal</tissue>
    </source>
</reference>
<accession>A0A9D4BWL8</accession>
<evidence type="ECO:0000313" key="5">
    <source>
        <dbReference type="EMBL" id="KAH3712339.1"/>
    </source>
</evidence>
<dbReference type="GO" id="GO:0008270">
    <property type="term" value="F:zinc ion binding"/>
    <property type="evidence" value="ECO:0007669"/>
    <property type="project" value="UniProtKB-KW"/>
</dbReference>
<comment type="caution">
    <text evidence="5">The sequence shown here is derived from an EMBL/GenBank/DDBJ whole genome shotgun (WGS) entry which is preliminary data.</text>
</comment>
<gene>
    <name evidence="5" type="ORF">DPMN_072036</name>
</gene>
<dbReference type="PROSITE" id="PS00028">
    <property type="entry name" value="ZINC_FINGER_C2H2_1"/>
    <property type="match status" value="1"/>
</dbReference>
<organism evidence="5 6">
    <name type="scientific">Dreissena polymorpha</name>
    <name type="common">Zebra mussel</name>
    <name type="synonym">Mytilus polymorpha</name>
    <dbReference type="NCBI Taxonomy" id="45954"/>
    <lineage>
        <taxon>Eukaryota</taxon>
        <taxon>Metazoa</taxon>
        <taxon>Spiralia</taxon>
        <taxon>Lophotrochozoa</taxon>
        <taxon>Mollusca</taxon>
        <taxon>Bivalvia</taxon>
        <taxon>Autobranchia</taxon>
        <taxon>Heteroconchia</taxon>
        <taxon>Euheterodonta</taxon>
        <taxon>Imparidentia</taxon>
        <taxon>Neoheterodontei</taxon>
        <taxon>Myida</taxon>
        <taxon>Dreissenoidea</taxon>
        <taxon>Dreissenidae</taxon>
        <taxon>Dreissena</taxon>
    </lineage>
</organism>
<feature type="coiled-coil region" evidence="2">
    <location>
        <begin position="863"/>
        <end position="929"/>
    </location>
</feature>